<proteinExistence type="inferred from homology"/>
<dbReference type="Pfam" id="PF03171">
    <property type="entry name" value="2OG-FeII_Oxy"/>
    <property type="match status" value="1"/>
</dbReference>
<sequence>MGSISQSEDTSATREAGADANIPIVDLSPFTSSAPSTDCSPSARQKAAHDLVRAFREVGFVYVRNHGVPQAELDRAFALSKRFFALPREDKMRAPHPPGWGVHRGYSWPGLEKVSSAMAAEDDEAAVRKLREVQDFKESYEVGSETNPDQPNVWPPPDVLPEWRPFMSGFYWTCWAAARQILRALALGIGLADADHLLRFHDGHHNQLRLLHYPPVAAGEVAGGRVARMPAHTDWSSVTMLFQDDCGGLQVEHPARSGRFVDVAPLPGTCVVNVGDLLMRWSNDFLTSTAHRVQLPPRQDRFTGDERLTRARYSIPYFLTTDPDTVIECLRVDADHPPKYEPITQREYAAMRARMQY</sequence>
<dbReference type="PROSITE" id="PS51471">
    <property type="entry name" value="FE2OG_OXY"/>
    <property type="match status" value="1"/>
</dbReference>
<dbReference type="STRING" id="569365.A0A0D2D753"/>
<dbReference type="AlphaFoldDB" id="A0A0D2D753"/>
<dbReference type="RefSeq" id="XP_016251720.1">
    <property type="nucleotide sequence ID" value="XM_016389818.1"/>
</dbReference>
<keyword evidence="2" id="KW-0560">Oxidoreductase</keyword>
<dbReference type="GO" id="GO:0016491">
    <property type="term" value="F:oxidoreductase activity"/>
    <property type="evidence" value="ECO:0007669"/>
    <property type="project" value="UniProtKB-KW"/>
</dbReference>
<dbReference type="VEuPathDB" id="FungiDB:PV07_03149"/>
<dbReference type="PANTHER" id="PTHR47990">
    <property type="entry name" value="2-OXOGLUTARATE (2OG) AND FE(II)-DEPENDENT OXYGENASE SUPERFAMILY PROTEIN-RELATED"/>
    <property type="match status" value="1"/>
</dbReference>
<dbReference type="SUPFAM" id="SSF51197">
    <property type="entry name" value="Clavaminate synthase-like"/>
    <property type="match status" value="1"/>
</dbReference>
<dbReference type="Gene3D" id="2.60.120.330">
    <property type="entry name" value="B-lactam Antibiotic, Isopenicillin N Synthase, Chain"/>
    <property type="match status" value="1"/>
</dbReference>
<evidence type="ECO:0000313" key="5">
    <source>
        <dbReference type="EMBL" id="KIW31504.1"/>
    </source>
</evidence>
<feature type="region of interest" description="Disordered" evidence="3">
    <location>
        <begin position="1"/>
        <end position="20"/>
    </location>
</feature>
<dbReference type="Proteomes" id="UP000054466">
    <property type="component" value="Unassembled WGS sequence"/>
</dbReference>
<gene>
    <name evidence="5" type="ORF">PV07_03149</name>
</gene>
<comment type="similarity">
    <text evidence="1 2">Belongs to the iron/ascorbate-dependent oxidoreductase family.</text>
</comment>
<keyword evidence="2" id="KW-0479">Metal-binding</keyword>
<reference evidence="5 6" key="1">
    <citation type="submission" date="2015-01" db="EMBL/GenBank/DDBJ databases">
        <title>The Genome Sequence of Cladophialophora immunda CBS83496.</title>
        <authorList>
            <consortium name="The Broad Institute Genomics Platform"/>
            <person name="Cuomo C."/>
            <person name="de Hoog S."/>
            <person name="Gorbushina A."/>
            <person name="Stielow B."/>
            <person name="Teixiera M."/>
            <person name="Abouelleil A."/>
            <person name="Chapman S.B."/>
            <person name="Priest M."/>
            <person name="Young S.K."/>
            <person name="Wortman J."/>
            <person name="Nusbaum C."/>
            <person name="Birren B."/>
        </authorList>
    </citation>
    <scope>NUCLEOTIDE SEQUENCE [LARGE SCALE GENOMIC DNA]</scope>
    <source>
        <strain evidence="5 6">CBS 83496</strain>
    </source>
</reference>
<dbReference type="HOGENOM" id="CLU_010119_6_1_1"/>
<keyword evidence="2" id="KW-0408">Iron</keyword>
<dbReference type="GO" id="GO:0044283">
    <property type="term" value="P:small molecule biosynthetic process"/>
    <property type="evidence" value="ECO:0007669"/>
    <property type="project" value="UniProtKB-ARBA"/>
</dbReference>
<organism evidence="5 6">
    <name type="scientific">Cladophialophora immunda</name>
    <dbReference type="NCBI Taxonomy" id="569365"/>
    <lineage>
        <taxon>Eukaryota</taxon>
        <taxon>Fungi</taxon>
        <taxon>Dikarya</taxon>
        <taxon>Ascomycota</taxon>
        <taxon>Pezizomycotina</taxon>
        <taxon>Eurotiomycetes</taxon>
        <taxon>Chaetothyriomycetidae</taxon>
        <taxon>Chaetothyriales</taxon>
        <taxon>Herpotrichiellaceae</taxon>
        <taxon>Cladophialophora</taxon>
    </lineage>
</organism>
<dbReference type="GO" id="GO:0046872">
    <property type="term" value="F:metal ion binding"/>
    <property type="evidence" value="ECO:0007669"/>
    <property type="project" value="UniProtKB-KW"/>
</dbReference>
<dbReference type="InterPro" id="IPR050231">
    <property type="entry name" value="Iron_ascorbate_oxido_reductase"/>
</dbReference>
<dbReference type="InterPro" id="IPR027443">
    <property type="entry name" value="IPNS-like_sf"/>
</dbReference>
<dbReference type="InterPro" id="IPR005123">
    <property type="entry name" value="Oxoglu/Fe-dep_dioxygenase_dom"/>
</dbReference>
<dbReference type="Pfam" id="PF14226">
    <property type="entry name" value="DIOX_N"/>
    <property type="match status" value="1"/>
</dbReference>
<dbReference type="InterPro" id="IPR044861">
    <property type="entry name" value="IPNS-like_FE2OG_OXY"/>
</dbReference>
<accession>A0A0D2D753</accession>
<name>A0A0D2D753_9EURO</name>
<dbReference type="InterPro" id="IPR026992">
    <property type="entry name" value="DIOX_N"/>
</dbReference>
<evidence type="ECO:0000313" key="6">
    <source>
        <dbReference type="Proteomes" id="UP000054466"/>
    </source>
</evidence>
<evidence type="ECO:0000256" key="2">
    <source>
        <dbReference type="RuleBase" id="RU003682"/>
    </source>
</evidence>
<evidence type="ECO:0000259" key="4">
    <source>
        <dbReference type="PROSITE" id="PS51471"/>
    </source>
</evidence>
<feature type="compositionally biased region" description="Polar residues" evidence="3">
    <location>
        <begin position="1"/>
        <end position="10"/>
    </location>
</feature>
<dbReference type="PRINTS" id="PR00682">
    <property type="entry name" value="IPNSYNTHASE"/>
</dbReference>
<protein>
    <recommendedName>
        <fullName evidence="4">Fe2OG dioxygenase domain-containing protein</fullName>
    </recommendedName>
</protein>
<keyword evidence="6" id="KW-1185">Reference proteome</keyword>
<feature type="domain" description="Fe2OG dioxygenase" evidence="4">
    <location>
        <begin position="204"/>
        <end position="321"/>
    </location>
</feature>
<evidence type="ECO:0000256" key="3">
    <source>
        <dbReference type="SAM" id="MobiDB-lite"/>
    </source>
</evidence>
<dbReference type="EMBL" id="KN847041">
    <property type="protein sequence ID" value="KIW31504.1"/>
    <property type="molecule type" value="Genomic_DNA"/>
</dbReference>
<evidence type="ECO:0000256" key="1">
    <source>
        <dbReference type="ARBA" id="ARBA00008056"/>
    </source>
</evidence>
<dbReference type="GeneID" id="27342343"/>
<dbReference type="OrthoDB" id="288590at2759"/>